<accession>A0AA88GG63</accession>
<dbReference type="AlphaFoldDB" id="A0AA88GG63"/>
<dbReference type="Proteomes" id="UP000816034">
    <property type="component" value="Unassembled WGS sequence"/>
</dbReference>
<dbReference type="EMBL" id="PYSW02000049">
    <property type="protein sequence ID" value="KAG2374009.1"/>
    <property type="molecule type" value="Genomic_DNA"/>
</dbReference>
<proteinExistence type="predicted"/>
<sequence length="167" mass="19255">MFSAKDFIGYEIGLEILIKIFGTEDRSKLMKKIVQERINMLLHEYPNCNIDLESIVMLRLTELDGTRFSETGCLKSLTANQCNHCLDSNAYVEYCISKRIIDPEKKQDVNGEELFWTHVAEKKWDLLDGVFISPSKEHHKDVFGINKVTASTFQWVSSSKYNLELAI</sequence>
<dbReference type="RefSeq" id="XP_044543183.1">
    <property type="nucleotide sequence ID" value="XM_044687355.1"/>
</dbReference>
<evidence type="ECO:0000313" key="1">
    <source>
        <dbReference type="EMBL" id="KAG2374009.1"/>
    </source>
</evidence>
<dbReference type="GeneID" id="68104128"/>
<name>A0AA88GG63_NAELO</name>
<gene>
    <name evidence="1" type="ORF">C9374_011674</name>
</gene>
<keyword evidence="2" id="KW-1185">Reference proteome</keyword>
<evidence type="ECO:0000313" key="2">
    <source>
        <dbReference type="Proteomes" id="UP000816034"/>
    </source>
</evidence>
<reference evidence="1 2" key="1">
    <citation type="journal article" date="2018" name="BMC Genomics">
        <title>The genome of Naegleria lovaniensis, the basis for a comparative approach to unravel pathogenicity factors of the human pathogenic amoeba N. fowleri.</title>
        <authorList>
            <person name="Liechti N."/>
            <person name="Schurch N."/>
            <person name="Bruggmann R."/>
            <person name="Wittwer M."/>
        </authorList>
    </citation>
    <scope>NUCLEOTIDE SEQUENCE [LARGE SCALE GENOMIC DNA]</scope>
    <source>
        <strain evidence="1 2">ATCC 30569</strain>
    </source>
</reference>
<organism evidence="1 2">
    <name type="scientific">Naegleria lovaniensis</name>
    <name type="common">Amoeba</name>
    <dbReference type="NCBI Taxonomy" id="51637"/>
    <lineage>
        <taxon>Eukaryota</taxon>
        <taxon>Discoba</taxon>
        <taxon>Heterolobosea</taxon>
        <taxon>Tetramitia</taxon>
        <taxon>Eutetramitia</taxon>
        <taxon>Vahlkampfiidae</taxon>
        <taxon>Naegleria</taxon>
    </lineage>
</organism>
<comment type="caution">
    <text evidence="1">The sequence shown here is derived from an EMBL/GenBank/DDBJ whole genome shotgun (WGS) entry which is preliminary data.</text>
</comment>
<protein>
    <submittedName>
        <fullName evidence="1">Uncharacterized protein</fullName>
    </submittedName>
</protein>